<proteinExistence type="predicted"/>
<comment type="caution">
    <text evidence="1">The sequence shown here is derived from an EMBL/GenBank/DDBJ whole genome shotgun (WGS) entry which is preliminary data.</text>
</comment>
<reference evidence="1 2" key="1">
    <citation type="journal article" date="2020" name="bioRxiv">
        <title>Metabolic contributions of an alphaproteobacterial endosymbiont in the apicomplexan Cardiosporidium cionae.</title>
        <authorList>
            <person name="Hunter E.S."/>
            <person name="Paight C.J."/>
            <person name="Lane C.E."/>
        </authorList>
    </citation>
    <scope>NUCLEOTIDE SEQUENCE [LARGE SCALE GENOMIC DNA]</scope>
    <source>
        <strain evidence="1">ESH_2018</strain>
    </source>
</reference>
<accession>A0ABQ7JB34</accession>
<evidence type="ECO:0000313" key="2">
    <source>
        <dbReference type="Proteomes" id="UP000823046"/>
    </source>
</evidence>
<protein>
    <submittedName>
        <fullName evidence="1">Uncharacterized protein</fullName>
    </submittedName>
</protein>
<dbReference type="Proteomes" id="UP000823046">
    <property type="component" value="Unassembled WGS sequence"/>
</dbReference>
<keyword evidence="2" id="KW-1185">Reference proteome</keyword>
<sequence>MLDQMCHVFSQNKSPRGTFILRMRRQRVHLPESKEKVKISQDCSAIRRSYCDALDILLQMIEEIQHESIQVLNNEGAMLENNAGGKHNTNRLYRKFCREGKKSGCTFSESTLTQKSLSALPEESELDLSKMNAVQQQALQEAWIYVTATGLLK</sequence>
<name>A0ABQ7JB34_9APIC</name>
<evidence type="ECO:0000313" key="1">
    <source>
        <dbReference type="EMBL" id="KAF8821160.1"/>
    </source>
</evidence>
<organism evidence="1 2">
    <name type="scientific">Cardiosporidium cionae</name>
    <dbReference type="NCBI Taxonomy" id="476202"/>
    <lineage>
        <taxon>Eukaryota</taxon>
        <taxon>Sar</taxon>
        <taxon>Alveolata</taxon>
        <taxon>Apicomplexa</taxon>
        <taxon>Aconoidasida</taxon>
        <taxon>Nephromycida</taxon>
        <taxon>Cardiosporidium</taxon>
    </lineage>
</organism>
<dbReference type="EMBL" id="JADAQX010000225">
    <property type="protein sequence ID" value="KAF8821160.1"/>
    <property type="molecule type" value="Genomic_DNA"/>
</dbReference>
<gene>
    <name evidence="1" type="ORF">IE077_002411</name>
</gene>